<dbReference type="Proteomes" id="UP000042997">
    <property type="component" value="Unassembled WGS sequence"/>
</dbReference>
<name>A0A098BQN3_9NOCA</name>
<accession>A0A098BQN3</accession>
<dbReference type="AlphaFoldDB" id="A0A098BQN3"/>
<evidence type="ECO:0000313" key="2">
    <source>
        <dbReference type="EMBL" id="CDZ90036.1"/>
    </source>
</evidence>
<feature type="region of interest" description="Disordered" evidence="1">
    <location>
        <begin position="187"/>
        <end position="207"/>
    </location>
</feature>
<reference evidence="2 3" key="1">
    <citation type="journal article" date="2014" name="Genome Announc.">
        <title>Draft Genome Sequence of Propane- and Butane-Oxidizing Actinobacterium Rhodococcus ruber IEGM 231.</title>
        <authorList>
            <person name="Ivshina I.B."/>
            <person name="Kuyukina M.S."/>
            <person name="Krivoruchko A.V."/>
            <person name="Barbe V."/>
            <person name="Fischer C."/>
        </authorList>
    </citation>
    <scope>NUCLEOTIDE SEQUENCE [LARGE SCALE GENOMIC DNA]</scope>
</reference>
<evidence type="ECO:0000313" key="3">
    <source>
        <dbReference type="Proteomes" id="UP000042997"/>
    </source>
</evidence>
<gene>
    <name evidence="2" type="ORF">RHRU231_590095</name>
</gene>
<protein>
    <submittedName>
        <fullName evidence="2">Uncharacterized protein</fullName>
    </submittedName>
</protein>
<sequence>MRETDAVPDVLSAGLVRVLVPVVLLLAPVQDPGGDAVRQEAHRSARVGVVLVRAQRLEFGGEDLLDAGGPVVVERVDHPHTVAGLAGGGRCRAGAGCAREVGEDARPRDSGVRLLDEPADLGGQIAQPLPGVAEDTVEVLRVESERVVLAHEGLLRSRAARAAVIPPVWALSPDRATIPVWRDLRRRAPRGRSATSRAPRQAGRAGR</sequence>
<evidence type="ECO:0000256" key="1">
    <source>
        <dbReference type="SAM" id="MobiDB-lite"/>
    </source>
</evidence>
<proteinExistence type="predicted"/>
<organism evidence="2 3">
    <name type="scientific">Rhodococcus ruber</name>
    <dbReference type="NCBI Taxonomy" id="1830"/>
    <lineage>
        <taxon>Bacteria</taxon>
        <taxon>Bacillati</taxon>
        <taxon>Actinomycetota</taxon>
        <taxon>Actinomycetes</taxon>
        <taxon>Mycobacteriales</taxon>
        <taxon>Nocardiaceae</taxon>
        <taxon>Rhodococcus</taxon>
    </lineage>
</organism>
<dbReference type="EMBL" id="CCSD01000071">
    <property type="protein sequence ID" value="CDZ90036.1"/>
    <property type="molecule type" value="Genomic_DNA"/>
</dbReference>